<dbReference type="Pfam" id="PF04229">
    <property type="entry name" value="GrpB"/>
    <property type="match status" value="1"/>
</dbReference>
<dbReference type="PANTHER" id="PTHR34822">
    <property type="entry name" value="GRPB DOMAIN PROTEIN (AFU_ORTHOLOGUE AFUA_1G01530)"/>
    <property type="match status" value="1"/>
</dbReference>
<dbReference type="InterPro" id="IPR007344">
    <property type="entry name" value="GrpB/CoaE"/>
</dbReference>
<dbReference type="Gene3D" id="3.30.460.10">
    <property type="entry name" value="Beta Polymerase, domain 2"/>
    <property type="match status" value="1"/>
</dbReference>
<reference evidence="2" key="2">
    <citation type="submission" date="2015-06" db="EMBL/GenBank/DDBJ databases">
        <title>Genome Sequence of Bacillus endophyticus and Analysis of its Companion Mechanism in the Ketogulonigenium vulgare-Bacillus strain Consortium.</title>
        <authorList>
            <person name="Jia N."/>
            <person name="Du J."/>
            <person name="Ding M.-Z."/>
            <person name="Gao F."/>
            <person name="Yuan Y.-J."/>
        </authorList>
    </citation>
    <scope>NUCLEOTIDE SEQUENCE [LARGE SCALE GENOMIC DNA]</scope>
    <source>
        <strain evidence="2">Hbe603</strain>
    </source>
</reference>
<accession>A0A231SDH4</accession>
<dbReference type="AlphaFoldDB" id="A0A0H4KKN7"/>
<accession>A0A0H4KKN7</accession>
<protein>
    <submittedName>
        <fullName evidence="1">Uncharacterized protein</fullName>
    </submittedName>
</protein>
<reference evidence="1 2" key="1">
    <citation type="journal article" date="2015" name="PLoS ONE">
        <title>Genome Sequence of Bacillus endophyticus and Analysis of Its Companion Mechanism in the Ketogulonigenium vulgare-Bacillus Strain Consortium.</title>
        <authorList>
            <person name="Jia N."/>
            <person name="Du J."/>
            <person name="Ding M.Z."/>
            <person name="Gao F."/>
            <person name="Yuan Y.J."/>
        </authorList>
    </citation>
    <scope>NUCLEOTIDE SEQUENCE [LARGE SCALE GENOMIC DNA]</scope>
    <source>
        <strain evidence="1 2">Hbe603</strain>
    </source>
</reference>
<dbReference type="InterPro" id="IPR043519">
    <property type="entry name" value="NT_sf"/>
</dbReference>
<dbReference type="OrthoDB" id="9799092at2"/>
<dbReference type="Proteomes" id="UP000036202">
    <property type="component" value="Chromosome"/>
</dbReference>
<dbReference type="PATRIC" id="fig|135735.6.peg.2660"/>
<dbReference type="GeneID" id="93701584"/>
<evidence type="ECO:0000313" key="1">
    <source>
        <dbReference type="EMBL" id="AKO92859.1"/>
    </source>
</evidence>
<keyword evidence="2" id="KW-1185">Reference proteome</keyword>
<dbReference type="PANTHER" id="PTHR34822:SF1">
    <property type="entry name" value="GRPB FAMILY PROTEIN"/>
    <property type="match status" value="1"/>
</dbReference>
<dbReference type="EMBL" id="CP011974">
    <property type="protein sequence ID" value="AKO92859.1"/>
    <property type="molecule type" value="Genomic_DNA"/>
</dbReference>
<name>A0A0H4KKN7_9BACI</name>
<sequence length="169" mass="19571">MTEEKVYFQAEYVFRQAAETLFLEEKTKLQSLFPHAEIHHVGSTAVPGSLTKGDVDIQVIVNQEHFNSSKEVLVKYYHINAGSVSSDTFISFKDDARNPPLGIQLTVRNSSLDIFWKITEVLKENENLRQQYNQIKQEFNGESMEEYREAKARFLTNLMKTNDYKNKGK</sequence>
<organism evidence="1 2">
    <name type="scientific">Priestia filamentosa</name>
    <dbReference type="NCBI Taxonomy" id="1402861"/>
    <lineage>
        <taxon>Bacteria</taxon>
        <taxon>Bacillati</taxon>
        <taxon>Bacillota</taxon>
        <taxon>Bacilli</taxon>
        <taxon>Bacillales</taxon>
        <taxon>Bacillaceae</taxon>
        <taxon>Priestia</taxon>
    </lineage>
</organism>
<dbReference type="RefSeq" id="WP_046217353.1">
    <property type="nucleotide sequence ID" value="NZ_CP011974.1"/>
</dbReference>
<evidence type="ECO:0000313" key="2">
    <source>
        <dbReference type="Proteomes" id="UP000036202"/>
    </source>
</evidence>
<dbReference type="KEGG" id="beo:BEH_12635"/>
<dbReference type="SUPFAM" id="SSF81301">
    <property type="entry name" value="Nucleotidyltransferase"/>
    <property type="match status" value="1"/>
</dbReference>
<proteinExistence type="predicted"/>
<gene>
    <name evidence="1" type="ORF">BEH_12635</name>
</gene>